<feature type="region of interest" description="Disordered" evidence="1">
    <location>
        <begin position="253"/>
        <end position="282"/>
    </location>
</feature>
<feature type="compositionally biased region" description="Polar residues" evidence="1">
    <location>
        <begin position="1"/>
        <end position="10"/>
    </location>
</feature>
<reference evidence="2" key="1">
    <citation type="submission" date="2019-12" db="EMBL/GenBank/DDBJ databases">
        <title>Genome sequencing and annotation of Brassica cretica.</title>
        <authorList>
            <person name="Studholme D.J."/>
            <person name="Sarris P."/>
        </authorList>
    </citation>
    <scope>NUCLEOTIDE SEQUENCE</scope>
    <source>
        <strain evidence="2">PFS-109/04</strain>
        <tissue evidence="2">Leaf</tissue>
    </source>
</reference>
<feature type="compositionally biased region" description="Polar residues" evidence="1">
    <location>
        <begin position="259"/>
        <end position="270"/>
    </location>
</feature>
<dbReference type="EMBL" id="QGKX02001290">
    <property type="protein sequence ID" value="KAF3535911.1"/>
    <property type="molecule type" value="Genomic_DNA"/>
</dbReference>
<name>A0A8S9Q4Q0_BRACR</name>
<protein>
    <submittedName>
        <fullName evidence="2">Uncharacterized protein</fullName>
    </submittedName>
</protein>
<organism evidence="2 3">
    <name type="scientific">Brassica cretica</name>
    <name type="common">Mustard</name>
    <dbReference type="NCBI Taxonomy" id="69181"/>
    <lineage>
        <taxon>Eukaryota</taxon>
        <taxon>Viridiplantae</taxon>
        <taxon>Streptophyta</taxon>
        <taxon>Embryophyta</taxon>
        <taxon>Tracheophyta</taxon>
        <taxon>Spermatophyta</taxon>
        <taxon>Magnoliopsida</taxon>
        <taxon>eudicotyledons</taxon>
        <taxon>Gunneridae</taxon>
        <taxon>Pentapetalae</taxon>
        <taxon>rosids</taxon>
        <taxon>malvids</taxon>
        <taxon>Brassicales</taxon>
        <taxon>Brassicaceae</taxon>
        <taxon>Brassiceae</taxon>
        <taxon>Brassica</taxon>
    </lineage>
</organism>
<sequence>MSNRSGSSIPLTGEKAKSKRRMDSPISKSDSSSDPHDEFDHDLLALAPLSYAPLIPPLGSDIHEGLTQNIELLRSHPLNSTLPFGGFSLGVNEVFYAYHLAPINGGEGRFHLRARSGLLIVDELSKNDRKGPVFRKKQPERYAFMTLPGSFYRWNFVAGTHPALSEGESNVLWARFPSNAVRWLTWLARRYCSRQWGDTAQDPMAAFKEAAKAVSVKKGLISKVISDDDATVTGSRRKTMVKVEPTSSCQGKKLKDSVLTRSARQSTDIGRSSGGYPLFSPT</sequence>
<evidence type="ECO:0000313" key="3">
    <source>
        <dbReference type="Proteomes" id="UP000712600"/>
    </source>
</evidence>
<feature type="region of interest" description="Disordered" evidence="1">
    <location>
        <begin position="1"/>
        <end position="37"/>
    </location>
</feature>
<comment type="caution">
    <text evidence="2">The sequence shown here is derived from an EMBL/GenBank/DDBJ whole genome shotgun (WGS) entry which is preliminary data.</text>
</comment>
<evidence type="ECO:0000256" key="1">
    <source>
        <dbReference type="SAM" id="MobiDB-lite"/>
    </source>
</evidence>
<dbReference type="AlphaFoldDB" id="A0A8S9Q4Q0"/>
<gene>
    <name evidence="2" type="ORF">F2Q69_00023510</name>
</gene>
<evidence type="ECO:0000313" key="2">
    <source>
        <dbReference type="EMBL" id="KAF3535911.1"/>
    </source>
</evidence>
<dbReference type="Proteomes" id="UP000712600">
    <property type="component" value="Unassembled WGS sequence"/>
</dbReference>
<proteinExistence type="predicted"/>
<accession>A0A8S9Q4Q0</accession>